<comment type="caution">
    <text evidence="2">The sequence shown here is derived from an EMBL/GenBank/DDBJ whole genome shotgun (WGS) entry which is preliminary data.</text>
</comment>
<proteinExistence type="predicted"/>
<evidence type="ECO:0000313" key="2">
    <source>
        <dbReference type="EMBL" id="MXN65731.1"/>
    </source>
</evidence>
<evidence type="ECO:0008006" key="4">
    <source>
        <dbReference type="Google" id="ProtNLM"/>
    </source>
</evidence>
<dbReference type="RefSeq" id="WP_160775988.1">
    <property type="nucleotide sequence ID" value="NZ_WUMV01000006.1"/>
</dbReference>
<dbReference type="InterPro" id="IPR035220">
    <property type="entry name" value="DUF5330"/>
</dbReference>
<protein>
    <recommendedName>
        <fullName evidence="4">DUF5330 domain-containing protein</fullName>
    </recommendedName>
</protein>
<sequence>MFFLLRTAFWIGLVILLLPIDTGSQDDATAGVSPWQALSAAQSTVSDISSFCTRNPNACETGGQALRTFGAKARESARLVYEYLDEGASPETLDNTLTTGSTGTLTADDLAPQWVGPALPLPAVSPSFEPEAAKVAPEAPVALPQPKPLNRSA</sequence>
<dbReference type="Pfam" id="PF17264">
    <property type="entry name" value="DUF5330"/>
    <property type="match status" value="1"/>
</dbReference>
<dbReference type="AlphaFoldDB" id="A0A7X3S8D4"/>
<name>A0A7X3S8D4_9HYPH</name>
<dbReference type="EMBL" id="WUMV01000006">
    <property type="protein sequence ID" value="MXN65731.1"/>
    <property type="molecule type" value="Genomic_DNA"/>
</dbReference>
<feature type="compositionally biased region" description="Low complexity" evidence="1">
    <location>
        <begin position="130"/>
        <end position="142"/>
    </location>
</feature>
<feature type="region of interest" description="Disordered" evidence="1">
    <location>
        <begin position="130"/>
        <end position="153"/>
    </location>
</feature>
<gene>
    <name evidence="2" type="ORF">GR183_12520</name>
</gene>
<accession>A0A7X3S8D4</accession>
<keyword evidence="3" id="KW-1185">Reference proteome</keyword>
<reference evidence="2 3" key="1">
    <citation type="submission" date="2019-12" db="EMBL/GenBank/DDBJ databases">
        <authorList>
            <person name="Li M."/>
        </authorList>
    </citation>
    <scope>NUCLEOTIDE SEQUENCE [LARGE SCALE GENOMIC DNA]</scope>
    <source>
        <strain evidence="2 3">GBMRC 2046</strain>
    </source>
</reference>
<dbReference type="Proteomes" id="UP000433101">
    <property type="component" value="Unassembled WGS sequence"/>
</dbReference>
<evidence type="ECO:0000313" key="3">
    <source>
        <dbReference type="Proteomes" id="UP000433101"/>
    </source>
</evidence>
<evidence type="ECO:0000256" key="1">
    <source>
        <dbReference type="SAM" id="MobiDB-lite"/>
    </source>
</evidence>
<organism evidence="2 3">
    <name type="scientific">Stappia sediminis</name>
    <dbReference type="NCBI Taxonomy" id="2692190"/>
    <lineage>
        <taxon>Bacteria</taxon>
        <taxon>Pseudomonadati</taxon>
        <taxon>Pseudomonadota</taxon>
        <taxon>Alphaproteobacteria</taxon>
        <taxon>Hyphomicrobiales</taxon>
        <taxon>Stappiaceae</taxon>
        <taxon>Stappia</taxon>
    </lineage>
</organism>